<evidence type="ECO:0000256" key="3">
    <source>
        <dbReference type="ARBA" id="ARBA00023163"/>
    </source>
</evidence>
<sequence length="300" mass="34979">MSSDTKSEEVDESILDEPVEGANLTIDEDIDESILDHEMEIDEPSNAPSEMHSDAHSEESTLHSTVEIKEETSNDTQHTDTEEKSKTNGDSPAKKTPTKRARRSRARRNETDDEVDDDEKDEDIESDHKAMLSSADRKINVGDDFQARVDESQKDDNLLPQLSEEEDEREYVMWRPPGDLDETKLMDYCEDAIGVYKLTYDRALYILQKSNFDFGIAREKVKRRRLITEEWCEDDRILFKQAFHMFGKRFDKIRQTMPHRSMASIIQFYYNTKKDTDYKSLFDSRMADDSDDEEGFVHMI</sequence>
<proteinExistence type="predicted"/>
<dbReference type="PANTHER" id="PTHR16089:SF28">
    <property type="entry name" value="REST COREPRESSOR"/>
    <property type="match status" value="1"/>
</dbReference>
<reference evidence="8 9" key="1">
    <citation type="submission" date="2023-08" db="EMBL/GenBank/DDBJ databases">
        <title>A Necator americanus chromosomal reference genome.</title>
        <authorList>
            <person name="Ilik V."/>
            <person name="Petrzelkova K.J."/>
            <person name="Pardy F."/>
            <person name="Fuh T."/>
            <person name="Niatou-Singa F.S."/>
            <person name="Gouil Q."/>
            <person name="Baker L."/>
            <person name="Ritchie M.E."/>
            <person name="Jex A.R."/>
            <person name="Gazzola D."/>
            <person name="Li H."/>
            <person name="Toshio Fujiwara R."/>
            <person name="Zhan B."/>
            <person name="Aroian R.V."/>
            <person name="Pafco B."/>
            <person name="Schwarz E.M."/>
        </authorList>
    </citation>
    <scope>NUCLEOTIDE SEQUENCE [LARGE SCALE GENOMIC DNA]</scope>
    <source>
        <strain evidence="8 9">Aroian</strain>
        <tissue evidence="8">Whole animal</tissue>
    </source>
</reference>
<dbReference type="InterPro" id="IPR009057">
    <property type="entry name" value="Homeodomain-like_sf"/>
</dbReference>
<feature type="compositionally biased region" description="Basic residues" evidence="5">
    <location>
        <begin position="96"/>
        <end position="106"/>
    </location>
</feature>
<dbReference type="PROSITE" id="PS51156">
    <property type="entry name" value="ELM2"/>
    <property type="match status" value="1"/>
</dbReference>
<comment type="subcellular location">
    <subcellularLocation>
        <location evidence="1">Nucleus</location>
    </subcellularLocation>
</comment>
<evidence type="ECO:0000313" key="9">
    <source>
        <dbReference type="Proteomes" id="UP001303046"/>
    </source>
</evidence>
<name>A0ABR1E498_NECAM</name>
<dbReference type="InterPro" id="IPR000949">
    <property type="entry name" value="ELM2_dom"/>
</dbReference>
<dbReference type="SMART" id="SM00717">
    <property type="entry name" value="SANT"/>
    <property type="match status" value="1"/>
</dbReference>
<feature type="compositionally biased region" description="Acidic residues" evidence="5">
    <location>
        <begin position="26"/>
        <end position="43"/>
    </location>
</feature>
<dbReference type="InterPro" id="IPR001005">
    <property type="entry name" value="SANT/Myb"/>
</dbReference>
<organism evidence="8 9">
    <name type="scientific">Necator americanus</name>
    <name type="common">Human hookworm</name>
    <dbReference type="NCBI Taxonomy" id="51031"/>
    <lineage>
        <taxon>Eukaryota</taxon>
        <taxon>Metazoa</taxon>
        <taxon>Ecdysozoa</taxon>
        <taxon>Nematoda</taxon>
        <taxon>Chromadorea</taxon>
        <taxon>Rhabditida</taxon>
        <taxon>Rhabditina</taxon>
        <taxon>Rhabditomorpha</taxon>
        <taxon>Strongyloidea</taxon>
        <taxon>Ancylostomatidae</taxon>
        <taxon>Bunostominae</taxon>
        <taxon>Necator</taxon>
    </lineage>
</organism>
<dbReference type="SMART" id="SM01189">
    <property type="entry name" value="ELM2"/>
    <property type="match status" value="1"/>
</dbReference>
<keyword evidence="9" id="KW-1185">Reference proteome</keyword>
<evidence type="ECO:0000313" key="8">
    <source>
        <dbReference type="EMBL" id="KAK6757514.1"/>
    </source>
</evidence>
<dbReference type="Pfam" id="PF01448">
    <property type="entry name" value="ELM2"/>
    <property type="match status" value="1"/>
</dbReference>
<dbReference type="EMBL" id="JAVFWL010000005">
    <property type="protein sequence ID" value="KAK6757514.1"/>
    <property type="molecule type" value="Genomic_DNA"/>
</dbReference>
<keyword evidence="4" id="KW-0539">Nucleus</keyword>
<dbReference type="Proteomes" id="UP001303046">
    <property type="component" value="Unassembled WGS sequence"/>
</dbReference>
<dbReference type="Pfam" id="PF00249">
    <property type="entry name" value="Myb_DNA-binding"/>
    <property type="match status" value="1"/>
</dbReference>
<feature type="compositionally biased region" description="Acidic residues" evidence="5">
    <location>
        <begin position="9"/>
        <end position="19"/>
    </location>
</feature>
<evidence type="ECO:0000259" key="6">
    <source>
        <dbReference type="PROSITE" id="PS51156"/>
    </source>
</evidence>
<dbReference type="InterPro" id="IPR051066">
    <property type="entry name" value="Trans_reg/Corepressor"/>
</dbReference>
<accession>A0ABR1E498</accession>
<dbReference type="Gene3D" id="1.10.10.60">
    <property type="entry name" value="Homeodomain-like"/>
    <property type="match status" value="1"/>
</dbReference>
<evidence type="ECO:0000256" key="4">
    <source>
        <dbReference type="ARBA" id="ARBA00023242"/>
    </source>
</evidence>
<evidence type="ECO:0000256" key="5">
    <source>
        <dbReference type="SAM" id="MobiDB-lite"/>
    </source>
</evidence>
<dbReference type="PANTHER" id="PTHR16089">
    <property type="entry name" value="REST COREPRESSOR COREST PROTEIN-RELATED"/>
    <property type="match status" value="1"/>
</dbReference>
<feature type="compositionally biased region" description="Basic and acidic residues" evidence="5">
    <location>
        <begin position="51"/>
        <end position="87"/>
    </location>
</feature>
<protein>
    <recommendedName>
        <fullName evidence="10">Myb-like DNA-binding domain protein</fullName>
    </recommendedName>
</protein>
<evidence type="ECO:0000256" key="2">
    <source>
        <dbReference type="ARBA" id="ARBA00023015"/>
    </source>
</evidence>
<feature type="compositionally biased region" description="Acidic residues" evidence="5">
    <location>
        <begin position="111"/>
        <end position="125"/>
    </location>
</feature>
<comment type="caution">
    <text evidence="8">The sequence shown here is derived from an EMBL/GenBank/DDBJ whole genome shotgun (WGS) entry which is preliminary data.</text>
</comment>
<dbReference type="Gene3D" id="4.10.1240.50">
    <property type="match status" value="1"/>
</dbReference>
<feature type="domain" description="SANT" evidence="7">
    <location>
        <begin position="226"/>
        <end position="277"/>
    </location>
</feature>
<evidence type="ECO:0000256" key="1">
    <source>
        <dbReference type="ARBA" id="ARBA00004123"/>
    </source>
</evidence>
<feature type="domain" description="ELM2" evidence="6">
    <location>
        <begin position="137"/>
        <end position="225"/>
    </location>
</feature>
<evidence type="ECO:0008006" key="10">
    <source>
        <dbReference type="Google" id="ProtNLM"/>
    </source>
</evidence>
<gene>
    <name evidence="8" type="primary">Necator_chrV.g20163</name>
    <name evidence="8" type="ORF">RB195_015371</name>
</gene>
<feature type="region of interest" description="Disordered" evidence="5">
    <location>
        <begin position="1"/>
        <end position="125"/>
    </location>
</feature>
<keyword evidence="2" id="KW-0805">Transcription regulation</keyword>
<dbReference type="PROSITE" id="PS51293">
    <property type="entry name" value="SANT"/>
    <property type="match status" value="1"/>
</dbReference>
<dbReference type="InterPro" id="IPR017884">
    <property type="entry name" value="SANT_dom"/>
</dbReference>
<dbReference type="SUPFAM" id="SSF46689">
    <property type="entry name" value="Homeodomain-like"/>
    <property type="match status" value="1"/>
</dbReference>
<evidence type="ECO:0000259" key="7">
    <source>
        <dbReference type="PROSITE" id="PS51293"/>
    </source>
</evidence>
<keyword evidence="3" id="KW-0804">Transcription</keyword>